<dbReference type="InterPro" id="IPR011011">
    <property type="entry name" value="Znf_FYVE_PHD"/>
</dbReference>
<dbReference type="CDD" id="cd19173">
    <property type="entry name" value="SET_NSD"/>
    <property type="match status" value="1"/>
</dbReference>
<keyword evidence="4" id="KW-0597">Phosphoprotein</keyword>
<keyword evidence="26" id="KW-1185">Reference proteome</keyword>
<feature type="compositionally biased region" description="Polar residues" evidence="18">
    <location>
        <begin position="626"/>
        <end position="635"/>
    </location>
</feature>
<dbReference type="CDD" id="cd20144">
    <property type="entry name" value="PWWP_NSD_rpt1"/>
    <property type="match status" value="1"/>
</dbReference>
<dbReference type="CDD" id="cd15567">
    <property type="entry name" value="PHD4_NSD"/>
    <property type="match status" value="1"/>
</dbReference>
<accession>A0A1Y1JZ21</accession>
<keyword evidence="7" id="KW-0949">S-adenosyl-L-methionine</keyword>
<dbReference type="InterPro" id="IPR006560">
    <property type="entry name" value="AWS_dom"/>
</dbReference>
<evidence type="ECO:0000256" key="1">
    <source>
        <dbReference type="ARBA" id="ARBA00004123"/>
    </source>
</evidence>
<dbReference type="PROSITE" id="PS50812">
    <property type="entry name" value="PWWP"/>
    <property type="match status" value="2"/>
</dbReference>
<dbReference type="OrthoDB" id="422362at2759"/>
<feature type="compositionally biased region" description="Basic and acidic residues" evidence="18">
    <location>
        <begin position="738"/>
        <end position="752"/>
    </location>
</feature>
<evidence type="ECO:0000256" key="2">
    <source>
        <dbReference type="ARBA" id="ARBA00004286"/>
    </source>
</evidence>
<feature type="region of interest" description="Disordered" evidence="18">
    <location>
        <begin position="487"/>
        <end position="539"/>
    </location>
</feature>
<keyword evidence="9" id="KW-0677">Repeat</keyword>
<dbReference type="InParanoid" id="A0A1Y1JZ21"/>
<dbReference type="SMART" id="SM00508">
    <property type="entry name" value="PostSET"/>
    <property type="match status" value="1"/>
</dbReference>
<dbReference type="PROSITE" id="PS01359">
    <property type="entry name" value="ZF_PHD_1"/>
    <property type="match status" value="1"/>
</dbReference>
<evidence type="ECO:0000256" key="13">
    <source>
        <dbReference type="ARBA" id="ARBA00023015"/>
    </source>
</evidence>
<feature type="compositionally biased region" description="Polar residues" evidence="18">
    <location>
        <begin position="803"/>
        <end position="824"/>
    </location>
</feature>
<evidence type="ECO:0000256" key="14">
    <source>
        <dbReference type="ARBA" id="ARBA00023163"/>
    </source>
</evidence>
<keyword evidence="13" id="KW-0805">Transcription regulation</keyword>
<protein>
    <recommendedName>
        <fullName evidence="27">Histone-lysine N-methyltransferase</fullName>
    </recommendedName>
</protein>
<dbReference type="Pfam" id="PF23011">
    <property type="entry name" value="PHD-1st_NSD"/>
    <property type="match status" value="1"/>
</dbReference>
<dbReference type="InterPro" id="IPR046341">
    <property type="entry name" value="SET_dom_sf"/>
</dbReference>
<dbReference type="SMART" id="SM00570">
    <property type="entry name" value="AWS"/>
    <property type="match status" value="1"/>
</dbReference>
<keyword evidence="12" id="KW-0156">Chromatin regulator</keyword>
<dbReference type="GO" id="GO:0032259">
    <property type="term" value="P:methylation"/>
    <property type="evidence" value="ECO:0007669"/>
    <property type="project" value="UniProtKB-KW"/>
</dbReference>
<proteinExistence type="predicted"/>
<feature type="compositionally biased region" description="Polar residues" evidence="18">
    <location>
        <begin position="2227"/>
        <end position="2244"/>
    </location>
</feature>
<dbReference type="SUPFAM" id="SSF63748">
    <property type="entry name" value="Tudor/PWWP/MBT"/>
    <property type="match status" value="2"/>
</dbReference>
<keyword evidence="5" id="KW-0489">Methyltransferase</keyword>
<feature type="compositionally biased region" description="Basic and acidic residues" evidence="18">
    <location>
        <begin position="825"/>
        <end position="834"/>
    </location>
</feature>
<gene>
    <name evidence="25" type="ORF">PPYR_11631</name>
</gene>
<feature type="domain" description="PWWP" evidence="21">
    <location>
        <begin position="1774"/>
        <end position="1836"/>
    </location>
</feature>
<feature type="compositionally biased region" description="Basic and acidic residues" evidence="18">
    <location>
        <begin position="914"/>
        <end position="929"/>
    </location>
</feature>
<dbReference type="GO" id="GO:0140938">
    <property type="term" value="F:histone H3 methyltransferase activity"/>
    <property type="evidence" value="ECO:0007669"/>
    <property type="project" value="UniProtKB-ARBA"/>
</dbReference>
<keyword evidence="17" id="KW-0175">Coiled coil</keyword>
<dbReference type="InterPro" id="IPR050777">
    <property type="entry name" value="SET2_Histone-Lys_MeTrsfase"/>
</dbReference>
<dbReference type="GO" id="GO:0005634">
    <property type="term" value="C:nucleus"/>
    <property type="evidence" value="ECO:0007669"/>
    <property type="project" value="UniProtKB-SubCell"/>
</dbReference>
<dbReference type="PANTHER" id="PTHR22884">
    <property type="entry name" value="SET DOMAIN PROTEINS"/>
    <property type="match status" value="1"/>
</dbReference>
<evidence type="ECO:0000256" key="4">
    <source>
        <dbReference type="ARBA" id="ARBA00022553"/>
    </source>
</evidence>
<sequence>MDASNEAISSDIADSDLSAELPSPVSKSRYGRTRKPKITEDFYDIDVIFEDLNKKIVPRPQPPPSLPKVVKPRQSISHNNKKVNDNKRLKFEHVTADLELEEQVVEVPDSNSKAIHNFFKSESGMSVLHNVDVVPKVDLKCDAEVVQEPLDLESVDVTQVLKIISTKNVDDKLSTDVKANAKPVLKTYSNKRKSYNKLAVMESFGLPDTPIFPVDNDKVSGSEPKRIKSLDVAAPSSENDINLVDKKLLHTPWKIASMDAEIPDLDLLMESTCDDYQEDTMTSPIKILNEVPSMFIESSVEFEPDSTFLGADQIKIPPSPRRSKGGKVNSTSAEGNTQTQSHVEISVPDSSQDCEAVSDKTLSPGIGDNDLSTPKQLKKQPNKVSSKLKMSDDRPKLLSPNLKIREEKPKFLPPGKKSPRRLASTLRLMSTTENVNNIDIASNTPNKVTERKSKCTEMNEDVENIIVASKLRKVNLDEIQLSELSSSIENVRENPKSSEESKKKVVKKQGNCVQGISPDKVKKRTSAKKKKVEDSKDTQTGLDVTAKITRSFGQLSKPFIEEVTNERGRSKSQSTVIGKVTRSSTDEQKRRSKSQPDVKVTGSSTGPNSVVDQNQNPKSKSDAKVTRSSSSTQLPNAIIDLTEDPKPQLDAKVTRPSSGTRVAKLVMQQKEDPKLQLGIKVTRSSSGNRLANPVVERKQNFKPQSDVKATRSSTGPNSAIEEKKSAKSRSSIGANSIIEEKQSVRTESEAKVTRSSTGRPKSAIEEVSPKKQNTKSEFGVTPKVTRSSVQLPKPINEGRQRSKSLSAKVTRASTGDQSLKQPSTDGHDTKPHSDVVVKVTRSSVGQWLMSGTAQELTKKHVGRSSIGDQVPKKASTDQDITVKVTRSLLSNQSLKPMPNSKGEQGNEQAQTKMNSDDSHKSDSSPEPRKLNKSISPRRKVNRVEGQKLRRKLHSPIKRMQPYVLLKSSDFSVLSTNIAKRRRQLLSLVKKGHDKPLLKRKYTTPVATSPVRSLMRRRTHSQPISKRSDGKKTAARRSISSGHVESKTTDCSEAAVEIVEQDVAEVIEVEKYVVVEKRKKGRPRKIVVDTQPVDISREIKQECLDEMDDLEERAKKEKAIGDIMWGKIGGHPYWPCLIVEEPETCVFQKVCPVLSRKALQTMYHVRFFGDRGRRSWVQTTCLLPFASGDDLKRQFTIAKNKANFIVKPSALPKWKIAVTEAESQLQCSVEDRLDFFAKVLEQQAQLLLKIKREDLKSSSPTPSRMASEGDSNSEDDSKSIIDGKLELDSAATISKRRDSKNLSKSSPSPEIETVKKKTKKMLAEVVGEETLKPKPEPDIENESISELKIPWKTIDLSEKNDIHSEYSSDTDTASKSSSNTIIADGFQDEVMRQRRNSLFRGVSRDIVCQVCKQPKEVFKCKGPCRGLYHYKCADFDIKPDVSCGMTVTEELVNKECTPVPSAPAKFSELSIAEQIDIKMKEVMQGMENDTRYADSTTDYSSSEESTCNMLEKADTPQEEEEEVVILHVTADHISVMPRKLLEEATPVQTQIEDTIPKVADVNKNVVESTDEPKVFQCGYCIAKVEPPCFACESDISLKNDSLRQKCSLFSCGKFYHRKCIKLWPQTQWSLISTEKHKKSDKLLDTFICPCHICHTCTSDDPRAATSRSGKKLARCLHCPAAYHTTNYCIPAGTQILSSAQIICPRHFKKHITTKKNAKQVRTINTPWCFICSKGGDLICCETCPTSVHTDCLTINLLDDDTFICEDCESGRFPLYDEIVWVKLGKYRWWPAIILFPNEVPDNVKALPHNSGEFVVKFFGTHDHYWVGRGRVFLFQEGDKGHCSPSKKRMDALFKKSIEEATIVHNIKKNFRKSKVDELKNGAKPPPYIRVKVNKPVGNVRLFDANVSNTTSCECDPFQENPCGPESDCLNRLLLTECDPNICPARKKCNNQRFEKRQYPPLVPYKTEARGWGLKTLAPISKGDFVIEYVGEIIDDQEYQRRVQKMSEQKDENYYFLTIDNNRIIDAGPKGNLARFMNHCCEPNCVTQKWTVNGDTRVGLFAIDNIAADSEVTFNYNLECIGKEKKICRCGASKCSGFIGVKTKDESQKKAKRSSVKIKKSFATNPSKNDVPCFICCKTGEVVSCNNKICTKVYHLSCVNLNTLPEGKWVCPWHNCNICSKRTIRCCVKCTNSYCPVHSEGNVRYDNLLGFVCSEHDSTKEEQKAETNDIVQNFSSSQLTTNETDVTSTTCDELDTTECTSETPSDEAQLAASTPVKTPLLVEPLEAHELHTPQSSIPESHDESTPEPVNCQKRKRGRPKKHSLKKKMKLTHSTSKKALNYTAPSLLDVSLQNEVKLTSSIPSRHLRTRSNTKSLGGNRFLEQQNELEKVLPIRKRSRPRCELSL</sequence>
<dbReference type="InterPro" id="IPR055197">
    <property type="entry name" value="PHDvar_NSD"/>
</dbReference>
<comment type="subcellular location">
    <subcellularLocation>
        <location evidence="2">Chromosome</location>
    </subcellularLocation>
    <subcellularLocation>
        <location evidence="1">Nucleus</location>
    </subcellularLocation>
</comment>
<keyword evidence="6" id="KW-0808">Transferase</keyword>
<feature type="compositionally biased region" description="Basic and acidic residues" evidence="18">
    <location>
        <begin position="490"/>
        <end position="503"/>
    </location>
</feature>
<keyword evidence="11" id="KW-0862">Zinc</keyword>
<dbReference type="GO" id="GO:0005694">
    <property type="term" value="C:chromosome"/>
    <property type="evidence" value="ECO:0007669"/>
    <property type="project" value="UniProtKB-SubCell"/>
</dbReference>
<dbReference type="Pfam" id="PF00855">
    <property type="entry name" value="PWWP"/>
    <property type="match status" value="2"/>
</dbReference>
<feature type="domain" description="PHD-type" evidence="19">
    <location>
        <begin position="1724"/>
        <end position="1769"/>
    </location>
</feature>
<evidence type="ECO:0000256" key="18">
    <source>
        <dbReference type="SAM" id="MobiDB-lite"/>
    </source>
</evidence>
<evidence type="ECO:0000313" key="26">
    <source>
        <dbReference type="Proteomes" id="UP000327044"/>
    </source>
</evidence>
<dbReference type="Pfam" id="PF17907">
    <property type="entry name" value="AWS"/>
    <property type="match status" value="1"/>
</dbReference>
<evidence type="ECO:0000313" key="25">
    <source>
        <dbReference type="EMBL" id="KAB0794792.1"/>
    </source>
</evidence>
<dbReference type="SMART" id="SM00317">
    <property type="entry name" value="SET"/>
    <property type="match status" value="1"/>
</dbReference>
<keyword evidence="14" id="KW-0804">Transcription</keyword>
<feature type="region of interest" description="Disordered" evidence="18">
    <location>
        <begin position="856"/>
        <end position="949"/>
    </location>
</feature>
<feature type="domain" description="PWWP" evidence="21">
    <location>
        <begin position="1119"/>
        <end position="1187"/>
    </location>
</feature>
<keyword evidence="8" id="KW-0479">Metal-binding</keyword>
<reference evidence="25 26" key="2">
    <citation type="journal article" date="2018" name="Elife">
        <title>Firefly genomes illuminate parallel origins of bioluminescence in beetles.</title>
        <authorList>
            <person name="Fallon T.R."/>
            <person name="Lower S.E."/>
            <person name="Chang C.H."/>
            <person name="Bessho-Uehara M."/>
            <person name="Martin G.J."/>
            <person name="Bewick A.J."/>
            <person name="Behringer M."/>
            <person name="Debat H.J."/>
            <person name="Wong I."/>
            <person name="Day J.C."/>
            <person name="Suvorov A."/>
            <person name="Silva C.J."/>
            <person name="Stanger-Hall K.F."/>
            <person name="Hall D.W."/>
            <person name="Schmitz R.J."/>
            <person name="Nelson D.R."/>
            <person name="Lewis S.M."/>
            <person name="Shigenobu S."/>
            <person name="Bybee S.M."/>
            <person name="Larracuente A.M."/>
            <person name="Oba Y."/>
            <person name="Weng J.K."/>
        </authorList>
    </citation>
    <scope>NUCLEOTIDE SEQUENCE [LARGE SCALE GENOMIC DNA]</scope>
    <source>
        <strain evidence="25">1611_PpyrPB1</strain>
        <tissue evidence="25">Whole body</tissue>
    </source>
</reference>
<feature type="compositionally biased region" description="Polar residues" evidence="18">
    <location>
        <begin position="328"/>
        <end position="353"/>
    </location>
</feature>
<dbReference type="GO" id="GO:0016279">
    <property type="term" value="F:protein-lysine N-methyltransferase activity"/>
    <property type="evidence" value="ECO:0007669"/>
    <property type="project" value="UniProtKB-ARBA"/>
</dbReference>
<keyword evidence="3" id="KW-0158">Chromosome</keyword>
<feature type="region of interest" description="Disordered" evidence="18">
    <location>
        <begin position="1255"/>
        <end position="1317"/>
    </location>
</feature>
<dbReference type="Gene3D" id="2.170.270.10">
    <property type="entry name" value="SET domain"/>
    <property type="match status" value="1"/>
</dbReference>
<dbReference type="EMBL" id="GEZM01099123">
    <property type="protein sequence ID" value="JAV53481.1"/>
    <property type="molecule type" value="Transcribed_RNA"/>
</dbReference>
<dbReference type="FunFam" id="2.170.270.10:FF:000002">
    <property type="entry name" value="Histone-lysine N-methyltransferase"/>
    <property type="match status" value="1"/>
</dbReference>
<feature type="region of interest" description="Disordered" evidence="18">
    <location>
        <begin position="1"/>
        <end position="33"/>
    </location>
</feature>
<dbReference type="InterPro" id="IPR001965">
    <property type="entry name" value="Znf_PHD"/>
</dbReference>
<dbReference type="SUPFAM" id="SSF82199">
    <property type="entry name" value="SET domain"/>
    <property type="match status" value="1"/>
</dbReference>
<feature type="compositionally biased region" description="Basic and acidic residues" evidence="18">
    <location>
        <begin position="643"/>
        <end position="653"/>
    </location>
</feature>
<evidence type="ECO:0000259" key="22">
    <source>
        <dbReference type="PROSITE" id="PS50868"/>
    </source>
</evidence>
<dbReference type="InterPro" id="IPR041306">
    <property type="entry name" value="C5HCH"/>
</dbReference>
<dbReference type="InterPro" id="IPR013083">
    <property type="entry name" value="Znf_RING/FYVE/PHD"/>
</dbReference>
<dbReference type="Pfam" id="PF00856">
    <property type="entry name" value="SET"/>
    <property type="match status" value="1"/>
</dbReference>
<evidence type="ECO:0000256" key="12">
    <source>
        <dbReference type="ARBA" id="ARBA00022853"/>
    </source>
</evidence>
<feature type="region of interest" description="Disordered" evidence="18">
    <location>
        <begin position="56"/>
        <end position="80"/>
    </location>
</feature>
<feature type="region of interest" description="Disordered" evidence="18">
    <location>
        <begin position="2289"/>
        <end position="2329"/>
    </location>
</feature>
<dbReference type="Pfam" id="PF17982">
    <property type="entry name" value="C5HCH"/>
    <property type="match status" value="1"/>
</dbReference>
<evidence type="ECO:0000256" key="6">
    <source>
        <dbReference type="ARBA" id="ARBA00022679"/>
    </source>
</evidence>
<feature type="compositionally biased region" description="Polar residues" evidence="18">
    <location>
        <begin position="901"/>
        <end position="913"/>
    </location>
</feature>
<evidence type="ECO:0000259" key="21">
    <source>
        <dbReference type="PROSITE" id="PS50812"/>
    </source>
</evidence>
<feature type="coiled-coil region" evidence="17">
    <location>
        <begin position="1092"/>
        <end position="1119"/>
    </location>
</feature>
<dbReference type="InterPro" id="IPR001214">
    <property type="entry name" value="SET_dom"/>
</dbReference>
<dbReference type="CDD" id="cd15565">
    <property type="entry name" value="PHD2_NSD"/>
    <property type="match status" value="1"/>
</dbReference>
<dbReference type="SMART" id="SM00293">
    <property type="entry name" value="PWWP"/>
    <property type="match status" value="2"/>
</dbReference>
<evidence type="ECO:0000313" key="24">
    <source>
        <dbReference type="EMBL" id="JAV53481.1"/>
    </source>
</evidence>
<evidence type="ECO:0000256" key="17">
    <source>
        <dbReference type="SAM" id="Coils"/>
    </source>
</evidence>
<feature type="compositionally biased region" description="Polar residues" evidence="18">
    <location>
        <begin position="601"/>
        <end position="618"/>
    </location>
</feature>
<feature type="compositionally biased region" description="Basic and acidic residues" evidence="18">
    <location>
        <begin position="1274"/>
        <end position="1286"/>
    </location>
</feature>
<dbReference type="GO" id="GO:0003677">
    <property type="term" value="F:DNA binding"/>
    <property type="evidence" value="ECO:0007669"/>
    <property type="project" value="InterPro"/>
</dbReference>
<dbReference type="Pfam" id="PF23004">
    <property type="entry name" value="PHDvar_NSD"/>
    <property type="match status" value="1"/>
</dbReference>
<dbReference type="InterPro" id="IPR055198">
    <property type="entry name" value="NSD_PHD"/>
</dbReference>
<dbReference type="PROSITE" id="PS51215">
    <property type="entry name" value="AWS"/>
    <property type="match status" value="1"/>
</dbReference>
<dbReference type="Pfam" id="PF00628">
    <property type="entry name" value="PHD"/>
    <property type="match status" value="1"/>
</dbReference>
<name>A0A1Y1JZ21_PHOPY</name>
<dbReference type="PROSITE" id="PS50868">
    <property type="entry name" value="POST_SET"/>
    <property type="match status" value="1"/>
</dbReference>
<evidence type="ECO:0000256" key="3">
    <source>
        <dbReference type="ARBA" id="ARBA00022454"/>
    </source>
</evidence>
<evidence type="ECO:0000256" key="9">
    <source>
        <dbReference type="ARBA" id="ARBA00022737"/>
    </source>
</evidence>
<keyword evidence="10 16" id="KW-0863">Zinc-finger</keyword>
<evidence type="ECO:0000256" key="15">
    <source>
        <dbReference type="ARBA" id="ARBA00023242"/>
    </source>
</evidence>
<feature type="region of interest" description="Disordered" evidence="18">
    <location>
        <begin position="2222"/>
        <end position="2247"/>
    </location>
</feature>
<feature type="compositionally biased region" description="Basic residues" evidence="18">
    <location>
        <begin position="521"/>
        <end position="530"/>
    </location>
</feature>
<evidence type="ECO:0000256" key="7">
    <source>
        <dbReference type="ARBA" id="ARBA00022691"/>
    </source>
</evidence>
<evidence type="ECO:0000259" key="19">
    <source>
        <dbReference type="PROSITE" id="PS50016"/>
    </source>
</evidence>
<evidence type="ECO:0000259" key="20">
    <source>
        <dbReference type="PROSITE" id="PS50280"/>
    </source>
</evidence>
<dbReference type="FunFam" id="2.30.30.140:FF:000099">
    <property type="entry name" value="Histone-lysine N-methyltransferase"/>
    <property type="match status" value="1"/>
</dbReference>
<dbReference type="SMART" id="SM00249">
    <property type="entry name" value="PHD"/>
    <property type="match status" value="4"/>
</dbReference>
<dbReference type="InterPro" id="IPR019787">
    <property type="entry name" value="Znf_PHD-finger"/>
</dbReference>
<dbReference type="SMART" id="SM00384">
    <property type="entry name" value="AT_hook"/>
    <property type="match status" value="2"/>
</dbReference>
<dbReference type="CDD" id="cd15566">
    <property type="entry name" value="PHD3_NSD"/>
    <property type="match status" value="1"/>
</dbReference>
<evidence type="ECO:0000256" key="11">
    <source>
        <dbReference type="ARBA" id="ARBA00022833"/>
    </source>
</evidence>
<dbReference type="EMBL" id="VVIM01000008">
    <property type="protein sequence ID" value="KAB0794792.1"/>
    <property type="molecule type" value="Genomic_DNA"/>
</dbReference>
<dbReference type="Gene3D" id="2.30.30.140">
    <property type="match status" value="2"/>
</dbReference>
<dbReference type="InterPro" id="IPR017956">
    <property type="entry name" value="AT_hook_DNA-bd_motif"/>
</dbReference>
<reference evidence="25" key="3">
    <citation type="submission" date="2019-08" db="EMBL/GenBank/DDBJ databases">
        <authorList>
            <consortium name="Photinus pyralis genome working group"/>
            <person name="Fallon T.R."/>
            <person name="Sander Lower S.E."/>
            <person name="Weng J.-K."/>
        </authorList>
    </citation>
    <scope>NUCLEOTIDE SEQUENCE</scope>
    <source>
        <strain evidence="25">1611_PpyrPB1</strain>
        <tissue evidence="25">Whole body</tissue>
    </source>
</reference>
<dbReference type="PROSITE" id="PS50016">
    <property type="entry name" value="ZF_PHD_2"/>
    <property type="match status" value="1"/>
</dbReference>
<dbReference type="InterPro" id="IPR000313">
    <property type="entry name" value="PWWP_dom"/>
</dbReference>
<dbReference type="InterPro" id="IPR019786">
    <property type="entry name" value="Zinc_finger_PHD-type_CS"/>
</dbReference>
<organism evidence="24">
    <name type="scientific">Photinus pyralis</name>
    <name type="common">Common eastern firefly</name>
    <name type="synonym">Lampyris pyralis</name>
    <dbReference type="NCBI Taxonomy" id="7054"/>
    <lineage>
        <taxon>Eukaryota</taxon>
        <taxon>Metazoa</taxon>
        <taxon>Ecdysozoa</taxon>
        <taxon>Arthropoda</taxon>
        <taxon>Hexapoda</taxon>
        <taxon>Insecta</taxon>
        <taxon>Pterygota</taxon>
        <taxon>Neoptera</taxon>
        <taxon>Endopterygota</taxon>
        <taxon>Coleoptera</taxon>
        <taxon>Polyphaga</taxon>
        <taxon>Elateriformia</taxon>
        <taxon>Elateroidea</taxon>
        <taxon>Lampyridae</taxon>
        <taxon>Lampyrinae</taxon>
        <taxon>Photinus</taxon>
    </lineage>
</organism>
<feature type="domain" description="Post-SET" evidence="22">
    <location>
        <begin position="2082"/>
        <end position="2098"/>
    </location>
</feature>
<evidence type="ECO:0000259" key="23">
    <source>
        <dbReference type="PROSITE" id="PS51215"/>
    </source>
</evidence>
<feature type="compositionally biased region" description="Basic residues" evidence="18">
    <location>
        <begin position="2310"/>
        <end position="2328"/>
    </location>
</feature>
<feature type="region of interest" description="Disordered" evidence="18">
    <location>
        <begin position="1007"/>
        <end position="1045"/>
    </location>
</feature>
<dbReference type="GO" id="GO:0008270">
    <property type="term" value="F:zinc ion binding"/>
    <property type="evidence" value="ECO:0007669"/>
    <property type="project" value="UniProtKB-KW"/>
</dbReference>
<dbReference type="InterPro" id="IPR003616">
    <property type="entry name" value="Post-SET_dom"/>
</dbReference>
<evidence type="ECO:0000256" key="8">
    <source>
        <dbReference type="ARBA" id="ARBA00022723"/>
    </source>
</evidence>
<feature type="domain" description="AWS" evidence="23">
    <location>
        <begin position="1906"/>
        <end position="1956"/>
    </location>
</feature>
<keyword evidence="15" id="KW-0539">Nucleus</keyword>
<dbReference type="CDD" id="cd15568">
    <property type="entry name" value="PHD5_NSD"/>
    <property type="match status" value="1"/>
</dbReference>
<dbReference type="SUPFAM" id="SSF57903">
    <property type="entry name" value="FYVE/PHD zinc finger"/>
    <property type="match status" value="2"/>
</dbReference>
<evidence type="ECO:0000256" key="10">
    <source>
        <dbReference type="ARBA" id="ARBA00022771"/>
    </source>
</evidence>
<evidence type="ECO:0000256" key="5">
    <source>
        <dbReference type="ARBA" id="ARBA00022603"/>
    </source>
</evidence>
<evidence type="ECO:0000256" key="16">
    <source>
        <dbReference type="PROSITE-ProRule" id="PRU00146"/>
    </source>
</evidence>
<dbReference type="CDD" id="cd05838">
    <property type="entry name" value="PWWP_NSD_rpt2"/>
    <property type="match status" value="1"/>
</dbReference>
<feature type="region of interest" description="Disordered" evidence="18">
    <location>
        <begin position="309"/>
        <end position="397"/>
    </location>
</feature>
<feature type="region of interest" description="Disordered" evidence="18">
    <location>
        <begin position="560"/>
        <end position="659"/>
    </location>
</feature>
<dbReference type="PROSITE" id="PS50280">
    <property type="entry name" value="SET"/>
    <property type="match status" value="1"/>
</dbReference>
<reference evidence="24" key="1">
    <citation type="journal article" date="2016" name="Sci. Rep.">
        <title>Molecular characterization of firefly nuptial gifts: a multi-omics approach sheds light on postcopulatory sexual selection.</title>
        <authorList>
            <person name="Al-Wathiqui N."/>
            <person name="Fallon T.R."/>
            <person name="South A."/>
            <person name="Weng J.K."/>
            <person name="Lewis S.M."/>
        </authorList>
    </citation>
    <scope>NUCLEOTIDE SEQUENCE</scope>
</reference>
<dbReference type="Pfam" id="PF22908">
    <property type="entry name" value="PHD_NSD"/>
    <property type="match status" value="1"/>
</dbReference>
<feature type="compositionally biased region" description="Low complexity" evidence="18">
    <location>
        <begin position="1"/>
        <end position="21"/>
    </location>
</feature>
<feature type="domain" description="SET" evidence="20">
    <location>
        <begin position="1958"/>
        <end position="2075"/>
    </location>
</feature>
<dbReference type="InterPro" id="IPR059153">
    <property type="entry name" value="NSD_PHD-1st"/>
</dbReference>
<feature type="region of interest" description="Disordered" evidence="18">
    <location>
        <begin position="699"/>
        <end position="834"/>
    </location>
</feature>
<dbReference type="Gene3D" id="3.30.40.10">
    <property type="entry name" value="Zinc/RING finger domain, C3HC4 (zinc finger)"/>
    <property type="match status" value="3"/>
</dbReference>
<evidence type="ECO:0008006" key="27">
    <source>
        <dbReference type="Google" id="ProtNLM"/>
    </source>
</evidence>
<dbReference type="Proteomes" id="UP000327044">
    <property type="component" value="Unassembled WGS sequence"/>
</dbReference>